<name>G0UKH1_TRYCI</name>
<proteinExistence type="predicted"/>
<evidence type="ECO:0000256" key="1">
    <source>
        <dbReference type="SAM" id="SignalP"/>
    </source>
</evidence>
<dbReference type="AlphaFoldDB" id="G0UKH1"/>
<accession>G0UKH1</accession>
<sequence>MVCSSRVQLPTSSVFFPLFCLWCFSLVATEAIVCFPSQWLIEVCRSGATFHYHGTGQSCFCCCPTNHTLMFPFSPVGWTNPFTLTMSRMLPKYFIKYEKKRAFVVIILAFL</sequence>
<feature type="chain" id="PRO_5003410504" evidence="1">
    <location>
        <begin position="30"/>
        <end position="111"/>
    </location>
</feature>
<dbReference type="EMBL" id="HE575316">
    <property type="protein sequence ID" value="CCC89876.1"/>
    <property type="molecule type" value="Genomic_DNA"/>
</dbReference>
<reference evidence="2" key="1">
    <citation type="journal article" date="2012" name="Proc. Natl. Acad. Sci. U.S.A.">
        <title>Antigenic diversity is generated by distinct evolutionary mechanisms in African trypanosome species.</title>
        <authorList>
            <person name="Jackson A.P."/>
            <person name="Berry A."/>
            <person name="Aslett M."/>
            <person name="Allison H.C."/>
            <person name="Burton P."/>
            <person name="Vavrova-Anderson J."/>
            <person name="Brown R."/>
            <person name="Browne H."/>
            <person name="Corton N."/>
            <person name="Hauser H."/>
            <person name="Gamble J."/>
            <person name="Gilderthorp R."/>
            <person name="Marcello L."/>
            <person name="McQuillan J."/>
            <person name="Otto T.D."/>
            <person name="Quail M.A."/>
            <person name="Sanders M.J."/>
            <person name="van Tonder A."/>
            <person name="Ginger M.L."/>
            <person name="Field M.C."/>
            <person name="Barry J.D."/>
            <person name="Hertz-Fowler C."/>
            <person name="Berriman M."/>
        </authorList>
    </citation>
    <scope>NUCLEOTIDE SEQUENCE</scope>
    <source>
        <strain evidence="2">IL3000</strain>
    </source>
</reference>
<gene>
    <name evidence="2" type="ORF">TCIL3000_3_3100</name>
</gene>
<organism evidence="2">
    <name type="scientific">Trypanosoma congolense (strain IL3000)</name>
    <dbReference type="NCBI Taxonomy" id="1068625"/>
    <lineage>
        <taxon>Eukaryota</taxon>
        <taxon>Discoba</taxon>
        <taxon>Euglenozoa</taxon>
        <taxon>Kinetoplastea</taxon>
        <taxon>Metakinetoplastina</taxon>
        <taxon>Trypanosomatida</taxon>
        <taxon>Trypanosomatidae</taxon>
        <taxon>Trypanosoma</taxon>
        <taxon>Nannomonas</taxon>
    </lineage>
</organism>
<protein>
    <submittedName>
        <fullName evidence="2">Uncharacterized protein TCIL3000_3_3100</fullName>
    </submittedName>
</protein>
<evidence type="ECO:0000313" key="2">
    <source>
        <dbReference type="EMBL" id="CCC89876.1"/>
    </source>
</evidence>
<keyword evidence="1" id="KW-0732">Signal</keyword>
<feature type="signal peptide" evidence="1">
    <location>
        <begin position="1"/>
        <end position="29"/>
    </location>
</feature>